<dbReference type="Gene3D" id="3.50.50.60">
    <property type="entry name" value="FAD/NAD(P)-binding domain"/>
    <property type="match status" value="2"/>
</dbReference>
<dbReference type="STRING" id="643867.Ftrac_0516"/>
<dbReference type="SUPFAM" id="SSF51905">
    <property type="entry name" value="FAD/NAD(P)-binding domain"/>
    <property type="match status" value="1"/>
</dbReference>
<name>E4TPB7_MARTH</name>
<evidence type="ECO:0000259" key="1">
    <source>
        <dbReference type="Pfam" id="PF01593"/>
    </source>
</evidence>
<dbReference type="AlphaFoldDB" id="E4TPB7"/>
<dbReference type="InterPro" id="IPR036188">
    <property type="entry name" value="FAD/NAD-bd_sf"/>
</dbReference>
<dbReference type="PANTHER" id="PTHR42841">
    <property type="entry name" value="AMINE OXIDASE"/>
    <property type="match status" value="1"/>
</dbReference>
<dbReference type="RefSeq" id="WP_013452671.1">
    <property type="nucleotide sequence ID" value="NC_014759.1"/>
</dbReference>
<gene>
    <name evidence="2" type="ordered locus">Ftrac_0516</name>
</gene>
<sequence>MQNEKVIIIGAGIAGLTAAIELEKAGFKPTILEGSDSIGGRVKTDKVAGHLLDHGFQVLLTAYPEAQHYLDYEKLNLKKFSPGALIIDSKNGNYSITDPLRQPISLFTMLFSPVGNFSDKMKIFQWNRALKGISVDNIFKKDEMTSLEFLKKKGFSQSIINQFFKPFFGGIFLENELNTSSRMLEFVFKMFAEGYAAVPEGGMKQIPEMLASNLAQTEIKCNHRVEKVGLKKVSLENGEDLNADVIIVATKPDELLPQLSGQFSNDQFVTNLNFTSDIDPIGKPLIALVPDEHYLINNVSVMNNTSSSYAPEGSYLLSVSVTQNYEENDKQLKKRILKELVEIFPSLENATLEHLKTYYIDNALPVIDDFQNKMKPSQTKIQEGIYLAGDYLLNGSINAAMASGRFAAHAVFEDLKGQGYRN</sequence>
<dbReference type="Pfam" id="PF01593">
    <property type="entry name" value="Amino_oxidase"/>
    <property type="match status" value="1"/>
</dbReference>
<dbReference type="InterPro" id="IPR002937">
    <property type="entry name" value="Amino_oxidase"/>
</dbReference>
<feature type="domain" description="Amine oxidase" evidence="1">
    <location>
        <begin position="13"/>
        <end position="411"/>
    </location>
</feature>
<protein>
    <submittedName>
        <fullName evidence="2">Amine oxidase</fullName>
    </submittedName>
</protein>
<proteinExistence type="predicted"/>
<evidence type="ECO:0000313" key="2">
    <source>
        <dbReference type="EMBL" id="ADR20520.1"/>
    </source>
</evidence>
<dbReference type="HOGENOM" id="CLU_039679_0_0_10"/>
<reference evidence="2 3" key="1">
    <citation type="journal article" date="2011" name="Stand. Genomic Sci.">
        <title>Complete genome sequence of Marivirga tractuosa type strain (H-43).</title>
        <authorList>
            <person name="Pagani I."/>
            <person name="Chertkov O."/>
            <person name="Lapidus A."/>
            <person name="Lucas S."/>
            <person name="Del Rio T.G."/>
            <person name="Tice H."/>
            <person name="Copeland A."/>
            <person name="Cheng J.F."/>
            <person name="Nolan M."/>
            <person name="Saunders E."/>
            <person name="Pitluck S."/>
            <person name="Held B."/>
            <person name="Goodwin L."/>
            <person name="Liolios K."/>
            <person name="Ovchinikova G."/>
            <person name="Ivanova N."/>
            <person name="Mavromatis K."/>
            <person name="Pati A."/>
            <person name="Chen A."/>
            <person name="Palaniappan K."/>
            <person name="Land M."/>
            <person name="Hauser L."/>
            <person name="Jeffries C.D."/>
            <person name="Detter J.C."/>
            <person name="Han C."/>
            <person name="Tapia R."/>
            <person name="Ngatchou-Djao O.D."/>
            <person name="Rohde M."/>
            <person name="Goker M."/>
            <person name="Spring S."/>
            <person name="Sikorski J."/>
            <person name="Woyke T."/>
            <person name="Bristow J."/>
            <person name="Eisen J.A."/>
            <person name="Markowitz V."/>
            <person name="Hugenholtz P."/>
            <person name="Klenk H.P."/>
            <person name="Kyrpides N.C."/>
        </authorList>
    </citation>
    <scope>NUCLEOTIDE SEQUENCE [LARGE SCALE GENOMIC DNA]</scope>
    <source>
        <strain evidence="3">ATCC 23168 / DSM 4126 / NBRC 15989 / NCIMB 1408 / VKM B-1430 / H-43</strain>
    </source>
</reference>
<accession>E4TPB7</accession>
<dbReference type="Proteomes" id="UP000008720">
    <property type="component" value="Chromosome"/>
</dbReference>
<evidence type="ECO:0000313" key="3">
    <source>
        <dbReference type="Proteomes" id="UP000008720"/>
    </source>
</evidence>
<organism evidence="2 3">
    <name type="scientific">Marivirga tractuosa (strain ATCC 23168 / DSM 4126 / NBRC 15989 / NCIMB 1408 / VKM B-1430 / H-43)</name>
    <name type="common">Microscilla tractuosa</name>
    <name type="synonym">Flexibacter tractuosus</name>
    <dbReference type="NCBI Taxonomy" id="643867"/>
    <lineage>
        <taxon>Bacteria</taxon>
        <taxon>Pseudomonadati</taxon>
        <taxon>Bacteroidota</taxon>
        <taxon>Cytophagia</taxon>
        <taxon>Cytophagales</taxon>
        <taxon>Marivirgaceae</taxon>
        <taxon>Marivirga</taxon>
    </lineage>
</organism>
<dbReference type="OrthoDB" id="9767561at2"/>
<dbReference type="eggNOG" id="COG1232">
    <property type="taxonomic scope" value="Bacteria"/>
</dbReference>
<dbReference type="KEGG" id="mtt:Ftrac_0516"/>
<dbReference type="GO" id="GO:0016491">
    <property type="term" value="F:oxidoreductase activity"/>
    <property type="evidence" value="ECO:0007669"/>
    <property type="project" value="InterPro"/>
</dbReference>
<dbReference type="EMBL" id="CP002349">
    <property type="protein sequence ID" value="ADR20520.1"/>
    <property type="molecule type" value="Genomic_DNA"/>
</dbReference>
<keyword evidence="3" id="KW-1185">Reference proteome</keyword>